<evidence type="ECO:0000313" key="2">
    <source>
        <dbReference type="Proteomes" id="UP001234297"/>
    </source>
</evidence>
<dbReference type="Proteomes" id="UP001234297">
    <property type="component" value="Chromosome 2"/>
</dbReference>
<dbReference type="EMBL" id="CM056810">
    <property type="protein sequence ID" value="KAJ8644375.1"/>
    <property type="molecule type" value="Genomic_DNA"/>
</dbReference>
<keyword evidence="2" id="KW-1185">Reference proteome</keyword>
<gene>
    <name evidence="1" type="ORF">MRB53_006123</name>
</gene>
<proteinExistence type="predicted"/>
<accession>A0ACC2MG08</accession>
<evidence type="ECO:0000313" key="1">
    <source>
        <dbReference type="EMBL" id="KAJ8644375.1"/>
    </source>
</evidence>
<reference evidence="1 2" key="1">
    <citation type="journal article" date="2022" name="Hortic Res">
        <title>A haplotype resolved chromosomal level avocado genome allows analysis of novel avocado genes.</title>
        <authorList>
            <person name="Nath O."/>
            <person name="Fletcher S.J."/>
            <person name="Hayward A."/>
            <person name="Shaw L.M."/>
            <person name="Masouleh A.K."/>
            <person name="Furtado A."/>
            <person name="Henry R.J."/>
            <person name="Mitter N."/>
        </authorList>
    </citation>
    <scope>NUCLEOTIDE SEQUENCE [LARGE SCALE GENOMIC DNA]</scope>
    <source>
        <strain evidence="2">cv. Hass</strain>
    </source>
</reference>
<sequence length="111" mass="12747">MPMAVGFLAAFIFRNDSPSLSPISSNRKPKRPVLQALSRALPIFSSALSPFSISMEPSKKIPKTLSLPFNRSKKWEKRQKLITKFISHSFNFFFNSLVHSFTVYSRTIYLF</sequence>
<organism evidence="1 2">
    <name type="scientific">Persea americana</name>
    <name type="common">Avocado</name>
    <dbReference type="NCBI Taxonomy" id="3435"/>
    <lineage>
        <taxon>Eukaryota</taxon>
        <taxon>Viridiplantae</taxon>
        <taxon>Streptophyta</taxon>
        <taxon>Embryophyta</taxon>
        <taxon>Tracheophyta</taxon>
        <taxon>Spermatophyta</taxon>
        <taxon>Magnoliopsida</taxon>
        <taxon>Magnoliidae</taxon>
        <taxon>Laurales</taxon>
        <taxon>Lauraceae</taxon>
        <taxon>Persea</taxon>
    </lineage>
</organism>
<comment type="caution">
    <text evidence="1">The sequence shown here is derived from an EMBL/GenBank/DDBJ whole genome shotgun (WGS) entry which is preliminary data.</text>
</comment>
<name>A0ACC2MG08_PERAE</name>
<protein>
    <submittedName>
        <fullName evidence="1">Uncharacterized protein</fullName>
    </submittedName>
</protein>